<proteinExistence type="predicted"/>
<evidence type="ECO:0000313" key="2">
    <source>
        <dbReference type="Proteomes" id="UP000807025"/>
    </source>
</evidence>
<comment type="caution">
    <text evidence="1">The sequence shown here is derived from an EMBL/GenBank/DDBJ whole genome shotgun (WGS) entry which is preliminary data.</text>
</comment>
<keyword evidence="2" id="KW-1185">Reference proteome</keyword>
<accession>A0A9P5ZI21</accession>
<reference evidence="1" key="1">
    <citation type="submission" date="2020-11" db="EMBL/GenBank/DDBJ databases">
        <authorList>
            <consortium name="DOE Joint Genome Institute"/>
            <person name="Ahrendt S."/>
            <person name="Riley R."/>
            <person name="Andreopoulos W."/>
            <person name="Labutti K."/>
            <person name="Pangilinan J."/>
            <person name="Ruiz-Duenas F.J."/>
            <person name="Barrasa J.M."/>
            <person name="Sanchez-Garcia M."/>
            <person name="Camarero S."/>
            <person name="Miyauchi S."/>
            <person name="Serrano A."/>
            <person name="Linde D."/>
            <person name="Babiker R."/>
            <person name="Drula E."/>
            <person name="Ayuso-Fernandez I."/>
            <person name="Pacheco R."/>
            <person name="Padilla G."/>
            <person name="Ferreira P."/>
            <person name="Barriuso J."/>
            <person name="Kellner H."/>
            <person name="Castanera R."/>
            <person name="Alfaro M."/>
            <person name="Ramirez L."/>
            <person name="Pisabarro A.G."/>
            <person name="Kuo A."/>
            <person name="Tritt A."/>
            <person name="Lipzen A."/>
            <person name="He G."/>
            <person name="Yan M."/>
            <person name="Ng V."/>
            <person name="Cullen D."/>
            <person name="Martin F."/>
            <person name="Rosso M.-N."/>
            <person name="Henrissat B."/>
            <person name="Hibbett D."/>
            <person name="Martinez A.T."/>
            <person name="Grigoriev I.V."/>
        </authorList>
    </citation>
    <scope>NUCLEOTIDE SEQUENCE</scope>
    <source>
        <strain evidence="1">ATCC 90797</strain>
    </source>
</reference>
<dbReference type="Proteomes" id="UP000807025">
    <property type="component" value="Unassembled WGS sequence"/>
</dbReference>
<protein>
    <submittedName>
        <fullName evidence="1">Uncharacterized protein</fullName>
    </submittedName>
</protein>
<evidence type="ECO:0000313" key="1">
    <source>
        <dbReference type="EMBL" id="KAF9488463.1"/>
    </source>
</evidence>
<dbReference type="EMBL" id="MU154713">
    <property type="protein sequence ID" value="KAF9488463.1"/>
    <property type="molecule type" value="Genomic_DNA"/>
</dbReference>
<organism evidence="1 2">
    <name type="scientific">Pleurotus eryngii</name>
    <name type="common">Boletus of the steppes</name>
    <dbReference type="NCBI Taxonomy" id="5323"/>
    <lineage>
        <taxon>Eukaryota</taxon>
        <taxon>Fungi</taxon>
        <taxon>Dikarya</taxon>
        <taxon>Basidiomycota</taxon>
        <taxon>Agaricomycotina</taxon>
        <taxon>Agaricomycetes</taxon>
        <taxon>Agaricomycetidae</taxon>
        <taxon>Agaricales</taxon>
        <taxon>Pleurotineae</taxon>
        <taxon>Pleurotaceae</taxon>
        <taxon>Pleurotus</taxon>
    </lineage>
</organism>
<dbReference type="AlphaFoldDB" id="A0A9P5ZI21"/>
<sequence length="103" mass="11108">MANTNAGCESASLGFAKFFVLVPTSHLRKGDYAFPGYMTCSIVRDASKNREDRGLRTCRLLLDTFGPKMSGSLGNLPSLQGSTCLEVHVVFSMSYKALPPSAL</sequence>
<gene>
    <name evidence="1" type="ORF">BDN71DRAFT_1457355</name>
</gene>
<name>A0A9P5ZI21_PLEER</name>